<dbReference type="Gramene" id="Pp3c20_14680V3.2">
    <property type="protein sequence ID" value="Pp3c20_14680V3.2"/>
    <property type="gene ID" value="Pp3c20_14680"/>
</dbReference>
<feature type="compositionally biased region" description="Polar residues" evidence="1">
    <location>
        <begin position="317"/>
        <end position="334"/>
    </location>
</feature>
<name>A0A2K1IV80_PHYPA</name>
<dbReference type="Gramene" id="Pp3c20_14680V3.1">
    <property type="protein sequence ID" value="Pp3c20_14680V3.1"/>
    <property type="gene ID" value="Pp3c20_14680"/>
</dbReference>
<dbReference type="EMBL" id="ABEU02000020">
    <property type="protein sequence ID" value="PNR33187.1"/>
    <property type="molecule type" value="Genomic_DNA"/>
</dbReference>
<dbReference type="Proteomes" id="UP000006727">
    <property type="component" value="Chromosome 20"/>
</dbReference>
<organism evidence="2">
    <name type="scientific">Physcomitrium patens</name>
    <name type="common">Spreading-leaved earth moss</name>
    <name type="synonym">Physcomitrella patens</name>
    <dbReference type="NCBI Taxonomy" id="3218"/>
    <lineage>
        <taxon>Eukaryota</taxon>
        <taxon>Viridiplantae</taxon>
        <taxon>Streptophyta</taxon>
        <taxon>Embryophyta</taxon>
        <taxon>Bryophyta</taxon>
        <taxon>Bryophytina</taxon>
        <taxon>Bryopsida</taxon>
        <taxon>Funariidae</taxon>
        <taxon>Funariales</taxon>
        <taxon>Funariaceae</taxon>
        <taxon>Physcomitrium</taxon>
    </lineage>
</organism>
<feature type="region of interest" description="Disordered" evidence="1">
    <location>
        <begin position="293"/>
        <end position="337"/>
    </location>
</feature>
<feature type="compositionally biased region" description="Basic and acidic residues" evidence="1">
    <location>
        <begin position="522"/>
        <end position="537"/>
    </location>
</feature>
<feature type="compositionally biased region" description="Low complexity" evidence="1">
    <location>
        <begin position="506"/>
        <end position="517"/>
    </location>
</feature>
<evidence type="ECO:0000313" key="2">
    <source>
        <dbReference type="EMBL" id="PNR33187.1"/>
    </source>
</evidence>
<dbReference type="EnsemblPlants" id="Pp3c20_14680V3.2">
    <property type="protein sequence ID" value="Pp3c20_14680V3.2"/>
    <property type="gene ID" value="Pp3c20_14680"/>
</dbReference>
<dbReference type="EnsemblPlants" id="Pp3c20_14680V3.1">
    <property type="protein sequence ID" value="Pp3c20_14680V3.1"/>
    <property type="gene ID" value="Pp3c20_14680"/>
</dbReference>
<sequence>MHRQAMLVSLSLSPASTAAKNDRHWAFLEEIDAPRWADLKAEEALARAGTIGHHEVPLTEIIGAQVTGNKDRDACVRRLKQDRKKSRGILKGKLAFDGAPGVKCQGTTKEERHDQSPRAVHSPGRYDTHVESPIQRIASPILCRSPENLSSSRRFTPSATFGNLGSADGLGVLQSSNLRFNFQDNQNDNGYTSVESDVRGSQLEIVKIRHNRSMSVSSVGKLQGDCEHGNKVVYTSVNWQDAIFSRLNDSTRLRKSLGSALRVKIDVAADTTSTNRQEAAILPKARLVRQSMQLDSAVPPATSSPVTRPVSLESDHSSSNPSSRANGVRSSDGSSCLELANESSANSSVQAFDDIRRMRKSWGPALRVIVGDDLAVEDVNSEHEVSEVPPVSNAKVDRSSLKLDKVATDCPSTVDLIVVQTKPEEKFADVKVPAVALSNERRPHHHPGRKVAFNQVKDLEQASTKVVAARAKMNFRRSFSFDHTSGRGTEKTFTSSRNLLHQKQASRTSQSPSSRSSGLGGKVDKVSRLSKRGKENASIDSSNKTNLNPEPSAASPRMSCQSATRMSMPSITFAAHARVAMRENGGSNPKPCSSSVVEIKKAGSSKVASSTAVSAARKSVSGLENGTRKKTIATPGPVTNLHKAGSRQSALRSSMPVFSSVGMKQASKTVSGARVSDKKEEKMGGKIVNGDADLAALLAEHNRKFRPKPKYEPRIHPVKDIKEWETRTGQLFYNLPPAEREKANIEISAAKQTRQKQVPC</sequence>
<feature type="region of interest" description="Disordered" evidence="1">
    <location>
        <begin position="615"/>
        <end position="648"/>
    </location>
</feature>
<feature type="compositionally biased region" description="Polar residues" evidence="1">
    <location>
        <begin position="491"/>
        <end position="505"/>
    </location>
</feature>
<evidence type="ECO:0000313" key="4">
    <source>
        <dbReference type="Proteomes" id="UP000006727"/>
    </source>
</evidence>
<gene>
    <name evidence="3" type="primary">LOC112273358</name>
    <name evidence="2" type="ORF">PHYPA_025130</name>
</gene>
<feature type="region of interest" description="Disordered" evidence="1">
    <location>
        <begin position="101"/>
        <end position="128"/>
    </location>
</feature>
<reference evidence="3" key="3">
    <citation type="submission" date="2020-12" db="UniProtKB">
        <authorList>
            <consortium name="EnsemblPlants"/>
        </authorList>
    </citation>
    <scope>IDENTIFICATION</scope>
</reference>
<evidence type="ECO:0000256" key="1">
    <source>
        <dbReference type="SAM" id="MobiDB-lite"/>
    </source>
</evidence>
<proteinExistence type="predicted"/>
<feature type="region of interest" description="Disordered" evidence="1">
    <location>
        <begin position="480"/>
        <end position="564"/>
    </location>
</feature>
<reference evidence="2 4" key="2">
    <citation type="journal article" date="2018" name="Plant J.">
        <title>The Physcomitrella patens chromosome-scale assembly reveals moss genome structure and evolution.</title>
        <authorList>
            <person name="Lang D."/>
            <person name="Ullrich K.K."/>
            <person name="Murat F."/>
            <person name="Fuchs J."/>
            <person name="Jenkins J."/>
            <person name="Haas F.B."/>
            <person name="Piednoel M."/>
            <person name="Gundlach H."/>
            <person name="Van Bel M."/>
            <person name="Meyberg R."/>
            <person name="Vives C."/>
            <person name="Morata J."/>
            <person name="Symeonidi A."/>
            <person name="Hiss M."/>
            <person name="Muchero W."/>
            <person name="Kamisugi Y."/>
            <person name="Saleh O."/>
            <person name="Blanc G."/>
            <person name="Decker E.L."/>
            <person name="van Gessel N."/>
            <person name="Grimwood J."/>
            <person name="Hayes R.D."/>
            <person name="Graham S.W."/>
            <person name="Gunter L.E."/>
            <person name="McDaniel S.F."/>
            <person name="Hoernstein S.N.W."/>
            <person name="Larsson A."/>
            <person name="Li F.W."/>
            <person name="Perroud P.F."/>
            <person name="Phillips J."/>
            <person name="Ranjan P."/>
            <person name="Rokshar D.S."/>
            <person name="Rothfels C.J."/>
            <person name="Schneider L."/>
            <person name="Shu S."/>
            <person name="Stevenson D.W."/>
            <person name="Thummler F."/>
            <person name="Tillich M."/>
            <person name="Villarreal Aguilar J.C."/>
            <person name="Widiez T."/>
            <person name="Wong G.K."/>
            <person name="Wymore A."/>
            <person name="Zhang Y."/>
            <person name="Zimmer A.D."/>
            <person name="Quatrano R.S."/>
            <person name="Mayer K.F.X."/>
            <person name="Goodstein D."/>
            <person name="Casacuberta J.M."/>
            <person name="Vandepoele K."/>
            <person name="Reski R."/>
            <person name="Cuming A.C."/>
            <person name="Tuskan G.A."/>
            <person name="Maumus F."/>
            <person name="Salse J."/>
            <person name="Schmutz J."/>
            <person name="Rensing S.A."/>
        </authorList>
    </citation>
    <scope>NUCLEOTIDE SEQUENCE [LARGE SCALE GENOMIC DNA]</scope>
    <source>
        <strain evidence="3 4">cv. Gransden 2004</strain>
    </source>
</reference>
<feature type="compositionally biased region" description="Polar residues" evidence="1">
    <location>
        <begin position="538"/>
        <end position="549"/>
    </location>
</feature>
<evidence type="ECO:0000313" key="3">
    <source>
        <dbReference type="EnsemblPlants" id="Pp3c20_14680V3.1"/>
    </source>
</evidence>
<dbReference type="PaxDb" id="3218-PP1S368_14V6.1"/>
<dbReference type="AlphaFoldDB" id="A0A2K1IV80"/>
<reference evidence="2 4" key="1">
    <citation type="journal article" date="2008" name="Science">
        <title>The Physcomitrella genome reveals evolutionary insights into the conquest of land by plants.</title>
        <authorList>
            <person name="Rensing S."/>
            <person name="Lang D."/>
            <person name="Zimmer A."/>
            <person name="Terry A."/>
            <person name="Salamov A."/>
            <person name="Shapiro H."/>
            <person name="Nishiyama T."/>
            <person name="Perroud P.-F."/>
            <person name="Lindquist E."/>
            <person name="Kamisugi Y."/>
            <person name="Tanahashi T."/>
            <person name="Sakakibara K."/>
            <person name="Fujita T."/>
            <person name="Oishi K."/>
            <person name="Shin-I T."/>
            <person name="Kuroki Y."/>
            <person name="Toyoda A."/>
            <person name="Suzuki Y."/>
            <person name="Hashimoto A."/>
            <person name="Yamaguchi K."/>
            <person name="Sugano A."/>
            <person name="Kohara Y."/>
            <person name="Fujiyama A."/>
            <person name="Anterola A."/>
            <person name="Aoki S."/>
            <person name="Ashton N."/>
            <person name="Barbazuk W.B."/>
            <person name="Barker E."/>
            <person name="Bennetzen J."/>
            <person name="Bezanilla M."/>
            <person name="Blankenship R."/>
            <person name="Cho S.H."/>
            <person name="Dutcher S."/>
            <person name="Estelle M."/>
            <person name="Fawcett J.A."/>
            <person name="Gundlach H."/>
            <person name="Hanada K."/>
            <person name="Heyl A."/>
            <person name="Hicks K.A."/>
            <person name="Hugh J."/>
            <person name="Lohr M."/>
            <person name="Mayer K."/>
            <person name="Melkozernov A."/>
            <person name="Murata T."/>
            <person name="Nelson D."/>
            <person name="Pils B."/>
            <person name="Prigge M."/>
            <person name="Reiss B."/>
            <person name="Renner T."/>
            <person name="Rombauts S."/>
            <person name="Rushton P."/>
            <person name="Sanderfoot A."/>
            <person name="Schween G."/>
            <person name="Shiu S.-H."/>
            <person name="Stueber K."/>
            <person name="Theodoulou F.L."/>
            <person name="Tu H."/>
            <person name="Van de Peer Y."/>
            <person name="Verrier P.J."/>
            <person name="Waters E."/>
            <person name="Wood A."/>
            <person name="Yang L."/>
            <person name="Cove D."/>
            <person name="Cuming A."/>
            <person name="Hasebe M."/>
            <person name="Lucas S."/>
            <person name="Mishler D.B."/>
            <person name="Reski R."/>
            <person name="Grigoriev I."/>
            <person name="Quatrano R.S."/>
            <person name="Boore J.L."/>
        </authorList>
    </citation>
    <scope>NUCLEOTIDE SEQUENCE [LARGE SCALE GENOMIC DNA]</scope>
    <source>
        <strain evidence="3 4">cv. Gransden 2004</strain>
    </source>
</reference>
<keyword evidence="4" id="KW-1185">Reference proteome</keyword>
<accession>A0A2K1IV80</accession>
<protein>
    <submittedName>
        <fullName evidence="2 3">Uncharacterized protein</fullName>
    </submittedName>
</protein>